<dbReference type="AlphaFoldDB" id="A0AAV2EQ06"/>
<evidence type="ECO:0000313" key="1">
    <source>
        <dbReference type="EMBL" id="CAL1388066.1"/>
    </source>
</evidence>
<dbReference type="Proteomes" id="UP001497516">
    <property type="component" value="Chromosome 5"/>
</dbReference>
<proteinExistence type="predicted"/>
<accession>A0AAV2EQ06</accession>
<sequence>MEPAASAAAPVARVTTASIAAPVDEKAKREEAADCWVSFPIVTVVEIQSSTSLGSSLAGLTTDIERKREDEAVIVFCVHSTTLEVVPAAQVPATTTRRMRQVASTAADSL</sequence>
<reference evidence="1 2" key="1">
    <citation type="submission" date="2024-04" db="EMBL/GenBank/DDBJ databases">
        <authorList>
            <person name="Fracassetti M."/>
        </authorList>
    </citation>
    <scope>NUCLEOTIDE SEQUENCE [LARGE SCALE GENOMIC DNA]</scope>
</reference>
<protein>
    <submittedName>
        <fullName evidence="1">Uncharacterized protein</fullName>
    </submittedName>
</protein>
<evidence type="ECO:0000313" key="2">
    <source>
        <dbReference type="Proteomes" id="UP001497516"/>
    </source>
</evidence>
<name>A0AAV2EQ06_9ROSI</name>
<gene>
    <name evidence="1" type="ORF">LTRI10_LOCUS29014</name>
</gene>
<organism evidence="1 2">
    <name type="scientific">Linum trigynum</name>
    <dbReference type="NCBI Taxonomy" id="586398"/>
    <lineage>
        <taxon>Eukaryota</taxon>
        <taxon>Viridiplantae</taxon>
        <taxon>Streptophyta</taxon>
        <taxon>Embryophyta</taxon>
        <taxon>Tracheophyta</taxon>
        <taxon>Spermatophyta</taxon>
        <taxon>Magnoliopsida</taxon>
        <taxon>eudicotyledons</taxon>
        <taxon>Gunneridae</taxon>
        <taxon>Pentapetalae</taxon>
        <taxon>rosids</taxon>
        <taxon>fabids</taxon>
        <taxon>Malpighiales</taxon>
        <taxon>Linaceae</taxon>
        <taxon>Linum</taxon>
    </lineage>
</organism>
<dbReference type="EMBL" id="OZ034818">
    <property type="protein sequence ID" value="CAL1388066.1"/>
    <property type="molecule type" value="Genomic_DNA"/>
</dbReference>
<keyword evidence="2" id="KW-1185">Reference proteome</keyword>